<dbReference type="AlphaFoldDB" id="A0A511D8J3"/>
<dbReference type="InterPro" id="IPR005000">
    <property type="entry name" value="Aldolase/citrate-lyase_domain"/>
</dbReference>
<evidence type="ECO:0000259" key="6">
    <source>
        <dbReference type="Pfam" id="PF03328"/>
    </source>
</evidence>
<dbReference type="PANTHER" id="PTHR32308:SF0">
    <property type="entry name" value="HPCH_HPAI ALDOLASE_CITRATE LYASE DOMAIN-CONTAINING PROTEIN"/>
    <property type="match status" value="1"/>
</dbReference>
<dbReference type="PANTHER" id="PTHR32308">
    <property type="entry name" value="LYASE BETA SUBUNIT, PUTATIVE (AFU_ORTHOLOGUE AFUA_4G13030)-RELATED"/>
    <property type="match status" value="1"/>
</dbReference>
<dbReference type="RefSeq" id="WP_147101394.1">
    <property type="nucleotide sequence ID" value="NZ_BJVJ01000001.1"/>
</dbReference>
<dbReference type="InterPro" id="IPR015813">
    <property type="entry name" value="Pyrv/PenolPyrv_kinase-like_dom"/>
</dbReference>
<organism evidence="7 8">
    <name type="scientific">Pseudonocardia sulfidoxydans NBRC 16205</name>
    <dbReference type="NCBI Taxonomy" id="1223511"/>
    <lineage>
        <taxon>Bacteria</taxon>
        <taxon>Bacillati</taxon>
        <taxon>Actinomycetota</taxon>
        <taxon>Actinomycetes</taxon>
        <taxon>Pseudonocardiales</taxon>
        <taxon>Pseudonocardiaceae</taxon>
        <taxon>Pseudonocardia</taxon>
    </lineage>
</organism>
<feature type="binding site" evidence="4">
    <location>
        <position position="125"/>
    </location>
    <ligand>
        <name>substrate</name>
    </ligand>
</feature>
<dbReference type="OrthoDB" id="5172636at2"/>
<dbReference type="InterPro" id="IPR040442">
    <property type="entry name" value="Pyrv_kinase-like_dom_sf"/>
</dbReference>
<evidence type="ECO:0000256" key="5">
    <source>
        <dbReference type="PIRSR" id="PIRSR015582-2"/>
    </source>
</evidence>
<keyword evidence="2 5" id="KW-0479">Metal-binding</keyword>
<dbReference type="InterPro" id="IPR011206">
    <property type="entry name" value="Citrate_lyase_beta/mcl1/mcl2"/>
</dbReference>
<feature type="binding site" evidence="5">
    <location>
        <position position="151"/>
    </location>
    <ligand>
        <name>Mg(2+)</name>
        <dbReference type="ChEBI" id="CHEBI:18420"/>
    </ligand>
</feature>
<reference evidence="7 8" key="1">
    <citation type="submission" date="2019-07" db="EMBL/GenBank/DDBJ databases">
        <title>Whole genome shotgun sequence of Pseudonocardia sulfidoxydans NBRC 16205.</title>
        <authorList>
            <person name="Hosoyama A."/>
            <person name="Uohara A."/>
            <person name="Ohji S."/>
            <person name="Ichikawa N."/>
        </authorList>
    </citation>
    <scope>NUCLEOTIDE SEQUENCE [LARGE SCALE GENOMIC DNA]</scope>
    <source>
        <strain evidence="7 8">NBRC 16205</strain>
    </source>
</reference>
<comment type="cofactor">
    <cofactor evidence="1">
        <name>Mg(2+)</name>
        <dbReference type="ChEBI" id="CHEBI:18420"/>
    </cofactor>
</comment>
<evidence type="ECO:0000256" key="2">
    <source>
        <dbReference type="ARBA" id="ARBA00022723"/>
    </source>
</evidence>
<evidence type="ECO:0000256" key="1">
    <source>
        <dbReference type="ARBA" id="ARBA00001946"/>
    </source>
</evidence>
<feature type="binding site" evidence="5">
    <location>
        <position position="125"/>
    </location>
    <ligand>
        <name>Mg(2+)</name>
        <dbReference type="ChEBI" id="CHEBI:18420"/>
    </ligand>
</feature>
<evidence type="ECO:0000256" key="3">
    <source>
        <dbReference type="ARBA" id="ARBA00022842"/>
    </source>
</evidence>
<keyword evidence="3 5" id="KW-0460">Magnesium</keyword>
<dbReference type="SUPFAM" id="SSF51621">
    <property type="entry name" value="Phosphoenolpyruvate/pyruvate domain"/>
    <property type="match status" value="1"/>
</dbReference>
<dbReference type="Gene3D" id="3.20.20.60">
    <property type="entry name" value="Phosphoenolpyruvate-binding domains"/>
    <property type="match status" value="1"/>
</dbReference>
<keyword evidence="7" id="KW-0456">Lyase</keyword>
<dbReference type="GO" id="GO:0016829">
    <property type="term" value="F:lyase activity"/>
    <property type="evidence" value="ECO:0007669"/>
    <property type="project" value="UniProtKB-KW"/>
</dbReference>
<dbReference type="Proteomes" id="UP000321685">
    <property type="component" value="Unassembled WGS sequence"/>
</dbReference>
<dbReference type="PIRSF" id="PIRSF015582">
    <property type="entry name" value="Cit_lyase_B"/>
    <property type="match status" value="1"/>
</dbReference>
<keyword evidence="8" id="KW-1185">Reference proteome</keyword>
<accession>A0A511D8J3</accession>
<name>A0A511D8J3_9PSEU</name>
<evidence type="ECO:0000313" key="7">
    <source>
        <dbReference type="EMBL" id="GEL21115.1"/>
    </source>
</evidence>
<evidence type="ECO:0000313" key="8">
    <source>
        <dbReference type="Proteomes" id="UP000321685"/>
    </source>
</evidence>
<feature type="binding site" evidence="4">
    <location>
        <position position="66"/>
    </location>
    <ligand>
        <name>substrate</name>
    </ligand>
</feature>
<comment type="caution">
    <text evidence="7">The sequence shown here is derived from an EMBL/GenBank/DDBJ whole genome shotgun (WGS) entry which is preliminary data.</text>
</comment>
<dbReference type="GO" id="GO:0006107">
    <property type="term" value="P:oxaloacetate metabolic process"/>
    <property type="evidence" value="ECO:0007669"/>
    <property type="project" value="TreeGrafter"/>
</dbReference>
<proteinExistence type="predicted"/>
<gene>
    <name evidence="7" type="ORF">PSU4_00690</name>
</gene>
<feature type="domain" description="HpcH/HpaI aldolase/citrate lyase" evidence="6">
    <location>
        <begin position="4"/>
        <end position="185"/>
    </location>
</feature>
<protein>
    <submittedName>
        <fullName evidence="7">CoA ester lyase</fullName>
    </submittedName>
</protein>
<dbReference type="Pfam" id="PF03328">
    <property type="entry name" value="HpcH_HpaI"/>
    <property type="match status" value="1"/>
</dbReference>
<sequence length="283" mass="28959">MRPRSYLYVPGDRGERFARAGERGADALVFDLEDAVAPPAKDAARAAVAAHLRAAPAGDGPERWVRVNADRLADDVAAVTGVALAGILLPKATPESLRRTDSLLLDAERAAGVQSGSVAVVPVVETAAGLLEVAALSRGPRVQRLAIGEADLAADLGLVPGPDRAELAPHRAAIVVASAAAGLVAPVAPVETDLTATDDDLAASTAALLRQGFRARTAVHPKQVPVINAAFTPTADELDRARAVVDTLDAAGSGIAIDPRTGRMLDEAVVRSARDVLARAGSG</sequence>
<dbReference type="EMBL" id="BJVJ01000001">
    <property type="protein sequence ID" value="GEL21115.1"/>
    <property type="molecule type" value="Genomic_DNA"/>
</dbReference>
<dbReference type="GO" id="GO:0000287">
    <property type="term" value="F:magnesium ion binding"/>
    <property type="evidence" value="ECO:0007669"/>
    <property type="project" value="TreeGrafter"/>
</dbReference>
<evidence type="ECO:0000256" key="4">
    <source>
        <dbReference type="PIRSR" id="PIRSR015582-1"/>
    </source>
</evidence>